<evidence type="ECO:0000313" key="2">
    <source>
        <dbReference type="Proteomes" id="UP001324380"/>
    </source>
</evidence>
<evidence type="ECO:0000313" key="1">
    <source>
        <dbReference type="EMBL" id="WPU90926.1"/>
    </source>
</evidence>
<dbReference type="EMBL" id="CP139558">
    <property type="protein sequence ID" value="WPU90926.1"/>
    <property type="molecule type" value="Genomic_DNA"/>
</dbReference>
<proteinExistence type="predicted"/>
<dbReference type="Proteomes" id="UP001324380">
    <property type="component" value="Chromosome"/>
</dbReference>
<organism evidence="1 2">
    <name type="scientific">Mucilaginibacter sabulilitoris</name>
    <dbReference type="NCBI Taxonomy" id="1173583"/>
    <lineage>
        <taxon>Bacteria</taxon>
        <taxon>Pseudomonadati</taxon>
        <taxon>Bacteroidota</taxon>
        <taxon>Sphingobacteriia</taxon>
        <taxon>Sphingobacteriales</taxon>
        <taxon>Sphingobacteriaceae</taxon>
        <taxon>Mucilaginibacter</taxon>
    </lineage>
</organism>
<protein>
    <submittedName>
        <fullName evidence="1">Uncharacterized protein</fullName>
    </submittedName>
</protein>
<reference evidence="1 2" key="1">
    <citation type="submission" date="2023-11" db="EMBL/GenBank/DDBJ databases">
        <title>Analysis of the Genomes of Mucilaginibacter gossypii cycad 4 and M. sabulilitoris SNA2: microbes with the potential for plant growth promotion.</title>
        <authorList>
            <person name="Hirsch A.M."/>
            <person name="Humm E."/>
            <person name="Rubbi M."/>
            <person name="Del Vecchio G."/>
            <person name="Ha S.M."/>
            <person name="Pellegrini M."/>
            <person name="Gunsalus R.P."/>
        </authorList>
    </citation>
    <scope>NUCLEOTIDE SEQUENCE [LARGE SCALE GENOMIC DNA]</scope>
    <source>
        <strain evidence="1 2">SNA2</strain>
    </source>
</reference>
<keyword evidence="2" id="KW-1185">Reference proteome</keyword>
<name>A0ABZ0TCI0_9SPHI</name>
<dbReference type="RefSeq" id="WP_321560097.1">
    <property type="nucleotide sequence ID" value="NZ_CP139558.1"/>
</dbReference>
<accession>A0ABZ0TCI0</accession>
<sequence length="336" mass="37644">MITFNMEVKNADPILRDLLGAINDVKVAGSLCISRLQSDDESNAGTTDSLLGVLGLKASRLPEIANILGIRSITTNTLHDFEALSKLNVALPSGEIERYVWAFFKDDAVIEELRSLFRNCSTVAFDDWANMTGASLLWNGLLTDVIKPLGRKDLEFIFYLGDSSKKLSFEVDEAVDIISAFSNYGKVTLALDDNEALRLWMVLNGVKKNSSFEEETPSDLKKKYISLFRTMKVAQLLIWSGNDVLLFSEQEQFIISRKQVDPGIEMSPDARRNYSTGFSIGLLMQLDITHCILLGLIVYASFGELKACPQLTDLTEYIQRWIDDLQKPGSIQLYED</sequence>
<gene>
    <name evidence="1" type="ORF">SNE25_16525</name>
</gene>